<sequence>MADSICDPFTNLPVKFDINELVKEFKPELQERNISEAKGPRDFLHLPSEKWVVLPSFEHQLEHLKPYLSCRLNEYLRCRYRKFLDNVPRNYITISVYGTNVNRMPKPRRKTLNGKFYGVDNKLAPIPVLADPRQHHVTKRK</sequence>
<evidence type="ECO:0000313" key="2">
    <source>
        <dbReference type="Proteomes" id="UP000268350"/>
    </source>
</evidence>
<gene>
    <name evidence="1" type="ORF">DGUA_6G005893</name>
</gene>
<name>A0A3B0K4J9_DROGU</name>
<reference evidence="2" key="1">
    <citation type="submission" date="2018-01" db="EMBL/GenBank/DDBJ databases">
        <authorList>
            <person name="Alioto T."/>
            <person name="Alioto T."/>
        </authorList>
    </citation>
    <scope>NUCLEOTIDE SEQUENCE [LARGE SCALE GENOMIC DNA]</scope>
</reference>
<evidence type="ECO:0000313" key="1">
    <source>
        <dbReference type="EMBL" id="SPP80929.1"/>
    </source>
</evidence>
<dbReference type="EMBL" id="OUUW01000005">
    <property type="protein sequence ID" value="SPP80929.1"/>
    <property type="molecule type" value="Genomic_DNA"/>
</dbReference>
<dbReference type="Proteomes" id="UP000268350">
    <property type="component" value="Unassembled WGS sequence"/>
</dbReference>
<accession>A0A3B0K4J9</accession>
<dbReference type="OMA" id="NPICEPF"/>
<protein>
    <submittedName>
        <fullName evidence="1">Uncharacterized protein</fullName>
    </submittedName>
</protein>
<keyword evidence="2" id="KW-1185">Reference proteome</keyword>
<dbReference type="AlphaFoldDB" id="A0A3B0K4J9"/>
<dbReference type="OrthoDB" id="7912423at2759"/>
<proteinExistence type="predicted"/>
<organism evidence="1 2">
    <name type="scientific">Drosophila guanche</name>
    <name type="common">Fruit fly</name>
    <dbReference type="NCBI Taxonomy" id="7266"/>
    <lineage>
        <taxon>Eukaryota</taxon>
        <taxon>Metazoa</taxon>
        <taxon>Ecdysozoa</taxon>
        <taxon>Arthropoda</taxon>
        <taxon>Hexapoda</taxon>
        <taxon>Insecta</taxon>
        <taxon>Pterygota</taxon>
        <taxon>Neoptera</taxon>
        <taxon>Endopterygota</taxon>
        <taxon>Diptera</taxon>
        <taxon>Brachycera</taxon>
        <taxon>Muscomorpha</taxon>
        <taxon>Ephydroidea</taxon>
        <taxon>Drosophilidae</taxon>
        <taxon>Drosophila</taxon>
        <taxon>Sophophora</taxon>
    </lineage>
</organism>